<evidence type="ECO:0000313" key="1">
    <source>
        <dbReference type="EMBL" id="KAJ1188033.1"/>
    </source>
</evidence>
<gene>
    <name evidence="1" type="ORF">NDU88_004798</name>
</gene>
<name>A0AAV7UK40_PLEWA</name>
<sequence length="152" mass="15933">MAALYWSSAGYPKILQNPVGHARCLALPGGAADAQTAGARIRPLGGSGVIRSELRATRKLWARGPDDRGLEMHDGADTRLQTRSGKVPAARWCGPGCARSRSGGGPGRRIGTAEVPAQSWWCASALLFRVNGAVERTNSVPAGGETKRQSGE</sequence>
<organism evidence="1 2">
    <name type="scientific">Pleurodeles waltl</name>
    <name type="common">Iberian ribbed newt</name>
    <dbReference type="NCBI Taxonomy" id="8319"/>
    <lineage>
        <taxon>Eukaryota</taxon>
        <taxon>Metazoa</taxon>
        <taxon>Chordata</taxon>
        <taxon>Craniata</taxon>
        <taxon>Vertebrata</taxon>
        <taxon>Euteleostomi</taxon>
        <taxon>Amphibia</taxon>
        <taxon>Batrachia</taxon>
        <taxon>Caudata</taxon>
        <taxon>Salamandroidea</taxon>
        <taxon>Salamandridae</taxon>
        <taxon>Pleurodelinae</taxon>
        <taxon>Pleurodeles</taxon>
    </lineage>
</organism>
<reference evidence="1" key="1">
    <citation type="journal article" date="2022" name="bioRxiv">
        <title>Sequencing and chromosome-scale assembly of the giantPleurodeles waltlgenome.</title>
        <authorList>
            <person name="Brown T."/>
            <person name="Elewa A."/>
            <person name="Iarovenko S."/>
            <person name="Subramanian E."/>
            <person name="Araus A.J."/>
            <person name="Petzold A."/>
            <person name="Susuki M."/>
            <person name="Suzuki K.-i.T."/>
            <person name="Hayashi T."/>
            <person name="Toyoda A."/>
            <person name="Oliveira C."/>
            <person name="Osipova E."/>
            <person name="Leigh N.D."/>
            <person name="Simon A."/>
            <person name="Yun M.H."/>
        </authorList>
    </citation>
    <scope>NUCLEOTIDE SEQUENCE</scope>
    <source>
        <strain evidence="1">20211129_DDA</strain>
        <tissue evidence="1">Liver</tissue>
    </source>
</reference>
<dbReference type="AlphaFoldDB" id="A0AAV7UK40"/>
<dbReference type="EMBL" id="JANPWB010000005">
    <property type="protein sequence ID" value="KAJ1188033.1"/>
    <property type="molecule type" value="Genomic_DNA"/>
</dbReference>
<keyword evidence="2" id="KW-1185">Reference proteome</keyword>
<proteinExistence type="predicted"/>
<evidence type="ECO:0000313" key="2">
    <source>
        <dbReference type="Proteomes" id="UP001066276"/>
    </source>
</evidence>
<accession>A0AAV7UK40</accession>
<protein>
    <submittedName>
        <fullName evidence="1">Uncharacterized protein</fullName>
    </submittedName>
</protein>
<comment type="caution">
    <text evidence="1">The sequence shown here is derived from an EMBL/GenBank/DDBJ whole genome shotgun (WGS) entry which is preliminary data.</text>
</comment>
<dbReference type="Proteomes" id="UP001066276">
    <property type="component" value="Chromosome 3_1"/>
</dbReference>